<evidence type="ECO:0000313" key="1">
    <source>
        <dbReference type="EMBL" id="KKM63199.1"/>
    </source>
</evidence>
<reference evidence="1" key="1">
    <citation type="journal article" date="2015" name="Nature">
        <title>Complex archaea that bridge the gap between prokaryotes and eukaryotes.</title>
        <authorList>
            <person name="Spang A."/>
            <person name="Saw J.H."/>
            <person name="Jorgensen S.L."/>
            <person name="Zaremba-Niedzwiedzka K."/>
            <person name="Martijn J."/>
            <person name="Lind A.E."/>
            <person name="van Eijk R."/>
            <person name="Schleper C."/>
            <person name="Guy L."/>
            <person name="Ettema T.J."/>
        </authorList>
    </citation>
    <scope>NUCLEOTIDE SEQUENCE</scope>
</reference>
<protein>
    <submittedName>
        <fullName evidence="1">Uncharacterized protein</fullName>
    </submittedName>
</protein>
<sequence>MGLLGAGFAFFLNHKRQKERPGLADFSSTKLKHFWAVAQHVSKLHVTKLIHLLGCRPTRQQAGRLQCLKTHKKAVALLQRLL</sequence>
<dbReference type="EMBL" id="LAZR01011143">
    <property type="protein sequence ID" value="KKM63199.1"/>
    <property type="molecule type" value="Genomic_DNA"/>
</dbReference>
<dbReference type="AlphaFoldDB" id="A0A0F9J0N5"/>
<organism evidence="1">
    <name type="scientific">marine sediment metagenome</name>
    <dbReference type="NCBI Taxonomy" id="412755"/>
    <lineage>
        <taxon>unclassified sequences</taxon>
        <taxon>metagenomes</taxon>
        <taxon>ecological metagenomes</taxon>
    </lineage>
</organism>
<accession>A0A0F9J0N5</accession>
<comment type="caution">
    <text evidence="1">The sequence shown here is derived from an EMBL/GenBank/DDBJ whole genome shotgun (WGS) entry which is preliminary data.</text>
</comment>
<name>A0A0F9J0N5_9ZZZZ</name>
<gene>
    <name evidence="1" type="ORF">LCGC14_1513900</name>
</gene>
<proteinExistence type="predicted"/>